<feature type="compositionally biased region" description="Polar residues" evidence="1">
    <location>
        <begin position="10"/>
        <end position="21"/>
    </location>
</feature>
<feature type="region of interest" description="Disordered" evidence="1">
    <location>
        <begin position="1"/>
        <end position="21"/>
    </location>
</feature>
<protein>
    <submittedName>
        <fullName evidence="2">Uncharacterized protein</fullName>
    </submittedName>
</protein>
<reference evidence="2" key="2">
    <citation type="journal article" date="2015" name="Data Brief">
        <title>Shoot transcriptome of the giant reed, Arundo donax.</title>
        <authorList>
            <person name="Barrero R.A."/>
            <person name="Guerrero F.D."/>
            <person name="Moolhuijzen P."/>
            <person name="Goolsby J.A."/>
            <person name="Tidwell J."/>
            <person name="Bellgard S.E."/>
            <person name="Bellgard M.I."/>
        </authorList>
    </citation>
    <scope>NUCLEOTIDE SEQUENCE</scope>
    <source>
        <tissue evidence="2">Shoot tissue taken approximately 20 cm above the soil surface</tissue>
    </source>
</reference>
<reference evidence="2" key="1">
    <citation type="submission" date="2014-09" db="EMBL/GenBank/DDBJ databases">
        <authorList>
            <person name="Magalhaes I.L.F."/>
            <person name="Oliveira U."/>
            <person name="Santos F.R."/>
            <person name="Vidigal T.H.D.A."/>
            <person name="Brescovit A.D."/>
            <person name="Santos A.J."/>
        </authorList>
    </citation>
    <scope>NUCLEOTIDE SEQUENCE</scope>
    <source>
        <tissue evidence="2">Shoot tissue taken approximately 20 cm above the soil surface</tissue>
    </source>
</reference>
<name>A0A0A9FAZ1_ARUDO</name>
<evidence type="ECO:0000313" key="2">
    <source>
        <dbReference type="EMBL" id="JAE10180.1"/>
    </source>
</evidence>
<organism evidence="2">
    <name type="scientific">Arundo donax</name>
    <name type="common">Giant reed</name>
    <name type="synonym">Donax arundinaceus</name>
    <dbReference type="NCBI Taxonomy" id="35708"/>
    <lineage>
        <taxon>Eukaryota</taxon>
        <taxon>Viridiplantae</taxon>
        <taxon>Streptophyta</taxon>
        <taxon>Embryophyta</taxon>
        <taxon>Tracheophyta</taxon>
        <taxon>Spermatophyta</taxon>
        <taxon>Magnoliopsida</taxon>
        <taxon>Liliopsida</taxon>
        <taxon>Poales</taxon>
        <taxon>Poaceae</taxon>
        <taxon>PACMAD clade</taxon>
        <taxon>Arundinoideae</taxon>
        <taxon>Arundineae</taxon>
        <taxon>Arundo</taxon>
    </lineage>
</organism>
<accession>A0A0A9FAZ1</accession>
<sequence>MTHLPRAQGPFSSSSGQAKKD</sequence>
<dbReference type="EMBL" id="GBRH01187716">
    <property type="protein sequence ID" value="JAE10180.1"/>
    <property type="molecule type" value="Transcribed_RNA"/>
</dbReference>
<proteinExistence type="predicted"/>
<dbReference type="AlphaFoldDB" id="A0A0A9FAZ1"/>
<evidence type="ECO:0000256" key="1">
    <source>
        <dbReference type="SAM" id="MobiDB-lite"/>
    </source>
</evidence>